<keyword evidence="2" id="KW-0560">Oxidoreductase</keyword>
<proteinExistence type="inferred from homology"/>
<dbReference type="AlphaFoldDB" id="T0ZEZ5"/>
<dbReference type="InterPro" id="IPR029510">
    <property type="entry name" value="Ald_DH_CS_GLU"/>
</dbReference>
<dbReference type="SUPFAM" id="SSF53720">
    <property type="entry name" value="ALDH-like"/>
    <property type="match status" value="1"/>
</dbReference>
<comment type="similarity">
    <text evidence="1">Belongs to the aldehyde dehydrogenase family.</text>
</comment>
<feature type="non-terminal residue" evidence="4">
    <location>
        <position position="390"/>
    </location>
</feature>
<reference evidence="4" key="2">
    <citation type="journal article" date="2014" name="ISME J.">
        <title>Microbial stratification in low pH oxic and suboxic macroscopic growths along an acid mine drainage.</title>
        <authorList>
            <person name="Mendez-Garcia C."/>
            <person name="Mesa V."/>
            <person name="Sprenger R.R."/>
            <person name="Richter M."/>
            <person name="Diez M.S."/>
            <person name="Solano J."/>
            <person name="Bargiela R."/>
            <person name="Golyshina O.V."/>
            <person name="Manteca A."/>
            <person name="Ramos J.L."/>
            <person name="Gallego J.R."/>
            <person name="Llorente I."/>
            <person name="Martins Dos Santos V.A."/>
            <person name="Jensen O.N."/>
            <person name="Pelaez A.I."/>
            <person name="Sanchez J."/>
            <person name="Ferrer M."/>
        </authorList>
    </citation>
    <scope>NUCLEOTIDE SEQUENCE</scope>
</reference>
<sequence>MKKYGNFINGANDIEGQEYEIISPINGKIFAKAVKADGEKTREAIDIAYESREKWEKTSVSQRKKIFIRLSEIFETRMDDYAKLEAENTGRTMRQSFFMDTNIALEHIKYFSTTNEFKFNRKIKHPEFPQSHGIIQNMPLGVVGGISPWNVPLLMAIWKIFPALLAGNTMVLKPSHYTPFTTLELASDLEKAGLPHGVLNVVTGEGSVIGKVLSESEKVRGLSFTGSTETGRTVTRNAAGTIKKIVMELGGKSPNIVLEDADIDRAAKGVLFGIFLHSGQLCESGSRLLIQSSIKEKFLKRLASYVERMKGGNPMDMETDIGAITTFEQYGKIRKMVSKAVDDGANLYYRKNLEGAVPEGGFYIGPTILDRLSPDMEISREEVFGPILSV</sequence>
<dbReference type="InterPro" id="IPR015590">
    <property type="entry name" value="Aldehyde_DH_dom"/>
</dbReference>
<dbReference type="Pfam" id="PF00171">
    <property type="entry name" value="Aldedh"/>
    <property type="match status" value="1"/>
</dbReference>
<name>T0ZEZ5_9ZZZZ</name>
<dbReference type="EMBL" id="AUZX01016015">
    <property type="protein sequence ID" value="EQD27444.1"/>
    <property type="molecule type" value="Genomic_DNA"/>
</dbReference>
<dbReference type="InterPro" id="IPR016161">
    <property type="entry name" value="Ald_DH/histidinol_DH"/>
</dbReference>
<dbReference type="PANTHER" id="PTHR11699">
    <property type="entry name" value="ALDEHYDE DEHYDROGENASE-RELATED"/>
    <property type="match status" value="1"/>
</dbReference>
<dbReference type="InterPro" id="IPR016162">
    <property type="entry name" value="Ald_DH_N"/>
</dbReference>
<dbReference type="GO" id="GO:0016620">
    <property type="term" value="F:oxidoreductase activity, acting on the aldehyde or oxo group of donors, NAD or NADP as acceptor"/>
    <property type="evidence" value="ECO:0007669"/>
    <property type="project" value="InterPro"/>
</dbReference>
<feature type="domain" description="Aldehyde dehydrogenase" evidence="3">
    <location>
        <begin position="16"/>
        <end position="390"/>
    </location>
</feature>
<evidence type="ECO:0000256" key="2">
    <source>
        <dbReference type="ARBA" id="ARBA00023002"/>
    </source>
</evidence>
<dbReference type="FunFam" id="3.40.605.10:FF:000007">
    <property type="entry name" value="NAD/NADP-dependent betaine aldehyde dehydrogenase"/>
    <property type="match status" value="1"/>
</dbReference>
<gene>
    <name evidence="4" type="ORF">B1A_21664</name>
</gene>
<organism evidence="4">
    <name type="scientific">mine drainage metagenome</name>
    <dbReference type="NCBI Taxonomy" id="410659"/>
    <lineage>
        <taxon>unclassified sequences</taxon>
        <taxon>metagenomes</taxon>
        <taxon>ecological metagenomes</taxon>
    </lineage>
</organism>
<dbReference type="Gene3D" id="3.40.605.10">
    <property type="entry name" value="Aldehyde Dehydrogenase, Chain A, domain 1"/>
    <property type="match status" value="1"/>
</dbReference>
<dbReference type="PROSITE" id="PS00687">
    <property type="entry name" value="ALDEHYDE_DEHYDR_GLU"/>
    <property type="match status" value="1"/>
</dbReference>
<reference evidence="4" key="1">
    <citation type="submission" date="2013-08" db="EMBL/GenBank/DDBJ databases">
        <authorList>
            <person name="Mendez C."/>
            <person name="Richter M."/>
            <person name="Ferrer M."/>
            <person name="Sanchez J."/>
        </authorList>
    </citation>
    <scope>NUCLEOTIDE SEQUENCE</scope>
</reference>
<evidence type="ECO:0000313" key="4">
    <source>
        <dbReference type="EMBL" id="EQD27444.1"/>
    </source>
</evidence>
<protein>
    <submittedName>
        <fullName evidence="4">Betaine-aldehyde dehydrogenase</fullName>
    </submittedName>
</protein>
<evidence type="ECO:0000259" key="3">
    <source>
        <dbReference type="Pfam" id="PF00171"/>
    </source>
</evidence>
<evidence type="ECO:0000256" key="1">
    <source>
        <dbReference type="ARBA" id="ARBA00009986"/>
    </source>
</evidence>
<dbReference type="CDD" id="cd07078">
    <property type="entry name" value="ALDH"/>
    <property type="match status" value="1"/>
</dbReference>
<accession>T0ZEZ5</accession>
<dbReference type="Gene3D" id="3.40.309.10">
    <property type="entry name" value="Aldehyde Dehydrogenase, Chain A, domain 2"/>
    <property type="match status" value="1"/>
</dbReference>
<comment type="caution">
    <text evidence="4">The sequence shown here is derived from an EMBL/GenBank/DDBJ whole genome shotgun (WGS) entry which is preliminary data.</text>
</comment>
<dbReference type="InterPro" id="IPR016163">
    <property type="entry name" value="Ald_DH_C"/>
</dbReference>